<evidence type="ECO:0000256" key="6">
    <source>
        <dbReference type="ARBA" id="ARBA00023136"/>
    </source>
</evidence>
<dbReference type="EMBL" id="DXBB01000087">
    <property type="protein sequence ID" value="HIZ73167.1"/>
    <property type="molecule type" value="Genomic_DNA"/>
</dbReference>
<evidence type="ECO:0000256" key="5">
    <source>
        <dbReference type="ARBA" id="ARBA00022989"/>
    </source>
</evidence>
<dbReference type="InterPro" id="IPR017871">
    <property type="entry name" value="ABC_transporter-like_CS"/>
</dbReference>
<dbReference type="SMART" id="SM00382">
    <property type="entry name" value="AAA"/>
    <property type="match status" value="1"/>
</dbReference>
<reference evidence="10" key="1">
    <citation type="journal article" date="2021" name="PeerJ">
        <title>Extensive microbial diversity within the chicken gut microbiome revealed by metagenomics and culture.</title>
        <authorList>
            <person name="Gilroy R."/>
            <person name="Ravi A."/>
            <person name="Getino M."/>
            <person name="Pursley I."/>
            <person name="Horton D.L."/>
            <person name="Alikhan N.F."/>
            <person name="Baker D."/>
            <person name="Gharbi K."/>
            <person name="Hall N."/>
            <person name="Watson M."/>
            <person name="Adriaenssens E.M."/>
            <person name="Foster-Nyarko E."/>
            <person name="Jarju S."/>
            <person name="Secka A."/>
            <person name="Antonio M."/>
            <person name="Oren A."/>
            <person name="Chaudhuri R.R."/>
            <person name="La Ragione R."/>
            <person name="Hildebrand F."/>
            <person name="Pallen M.J."/>
        </authorList>
    </citation>
    <scope>NUCLEOTIDE SEQUENCE</scope>
    <source>
        <strain evidence="10">ChiW7-2402</strain>
    </source>
</reference>
<dbReference type="InterPro" id="IPR039421">
    <property type="entry name" value="Type_1_exporter"/>
</dbReference>
<feature type="domain" description="ABC transmembrane type-1" evidence="9">
    <location>
        <begin position="30"/>
        <end position="315"/>
    </location>
</feature>
<evidence type="ECO:0000259" key="9">
    <source>
        <dbReference type="PROSITE" id="PS50929"/>
    </source>
</evidence>
<evidence type="ECO:0000259" key="8">
    <source>
        <dbReference type="PROSITE" id="PS50893"/>
    </source>
</evidence>
<dbReference type="AlphaFoldDB" id="A0A9D2G6I8"/>
<dbReference type="GO" id="GO:0016887">
    <property type="term" value="F:ATP hydrolysis activity"/>
    <property type="evidence" value="ECO:0007669"/>
    <property type="project" value="InterPro"/>
</dbReference>
<dbReference type="PANTHER" id="PTHR43394:SF1">
    <property type="entry name" value="ATP-BINDING CASSETTE SUB-FAMILY B MEMBER 10, MITOCHONDRIAL"/>
    <property type="match status" value="1"/>
</dbReference>
<accession>A0A9D2G6I8</accession>
<reference evidence="10" key="2">
    <citation type="submission" date="2021-04" db="EMBL/GenBank/DDBJ databases">
        <authorList>
            <person name="Gilroy R."/>
        </authorList>
    </citation>
    <scope>NUCLEOTIDE SEQUENCE</scope>
    <source>
        <strain evidence="10">ChiW7-2402</strain>
    </source>
</reference>
<feature type="transmembrane region" description="Helical" evidence="7">
    <location>
        <begin position="146"/>
        <end position="167"/>
    </location>
</feature>
<feature type="transmembrane region" description="Helical" evidence="7">
    <location>
        <begin position="173"/>
        <end position="193"/>
    </location>
</feature>
<dbReference type="PROSITE" id="PS50929">
    <property type="entry name" value="ABC_TM1F"/>
    <property type="match status" value="1"/>
</dbReference>
<keyword evidence="2 7" id="KW-0812">Transmembrane</keyword>
<dbReference type="Gene3D" id="1.20.1560.10">
    <property type="entry name" value="ABC transporter type 1, transmembrane domain"/>
    <property type="match status" value="1"/>
</dbReference>
<dbReference type="PROSITE" id="PS00211">
    <property type="entry name" value="ABC_TRANSPORTER_1"/>
    <property type="match status" value="1"/>
</dbReference>
<dbReference type="Proteomes" id="UP000824102">
    <property type="component" value="Unassembled WGS sequence"/>
</dbReference>
<dbReference type="SUPFAM" id="SSF90123">
    <property type="entry name" value="ABC transporter transmembrane region"/>
    <property type="match status" value="1"/>
</dbReference>
<evidence type="ECO:0000256" key="4">
    <source>
        <dbReference type="ARBA" id="ARBA00022840"/>
    </source>
</evidence>
<dbReference type="Pfam" id="PF00005">
    <property type="entry name" value="ABC_tran"/>
    <property type="match status" value="1"/>
</dbReference>
<name>A0A9D2G6I8_9FIRM</name>
<feature type="transmembrane region" description="Helical" evidence="7">
    <location>
        <begin position="69"/>
        <end position="89"/>
    </location>
</feature>
<dbReference type="GO" id="GO:0015421">
    <property type="term" value="F:ABC-type oligopeptide transporter activity"/>
    <property type="evidence" value="ECO:0007669"/>
    <property type="project" value="TreeGrafter"/>
</dbReference>
<dbReference type="PROSITE" id="PS50893">
    <property type="entry name" value="ABC_TRANSPORTER_2"/>
    <property type="match status" value="1"/>
</dbReference>
<dbReference type="InterPro" id="IPR011527">
    <property type="entry name" value="ABC1_TM_dom"/>
</dbReference>
<protein>
    <submittedName>
        <fullName evidence="10">ABC transporter ATP-binding protein/permease</fullName>
    </submittedName>
</protein>
<dbReference type="InterPro" id="IPR003593">
    <property type="entry name" value="AAA+_ATPase"/>
</dbReference>
<evidence type="ECO:0000256" key="7">
    <source>
        <dbReference type="SAM" id="Phobius"/>
    </source>
</evidence>
<dbReference type="InterPro" id="IPR036640">
    <property type="entry name" value="ABC1_TM_sf"/>
</dbReference>
<comment type="subcellular location">
    <subcellularLocation>
        <location evidence="1">Cell membrane</location>
        <topology evidence="1">Multi-pass membrane protein</topology>
    </subcellularLocation>
</comment>
<feature type="domain" description="ABC transporter" evidence="8">
    <location>
        <begin position="349"/>
        <end position="583"/>
    </location>
</feature>
<organism evidence="10 11">
    <name type="scientific">Candidatus Gallimonas intestinavium</name>
    <dbReference type="NCBI Taxonomy" id="2838603"/>
    <lineage>
        <taxon>Bacteria</taxon>
        <taxon>Bacillati</taxon>
        <taxon>Bacillota</taxon>
        <taxon>Clostridia</taxon>
        <taxon>Candidatus Gallimonas</taxon>
    </lineage>
</organism>
<dbReference type="GO" id="GO:0005886">
    <property type="term" value="C:plasma membrane"/>
    <property type="evidence" value="ECO:0007669"/>
    <property type="project" value="UniProtKB-SubCell"/>
</dbReference>
<proteinExistence type="predicted"/>
<feature type="transmembrane region" description="Helical" evidence="7">
    <location>
        <begin position="28"/>
        <end position="49"/>
    </location>
</feature>
<dbReference type="Pfam" id="PF00664">
    <property type="entry name" value="ABC_membrane"/>
    <property type="match status" value="1"/>
</dbReference>
<evidence type="ECO:0000256" key="3">
    <source>
        <dbReference type="ARBA" id="ARBA00022741"/>
    </source>
</evidence>
<evidence type="ECO:0000313" key="10">
    <source>
        <dbReference type="EMBL" id="HIZ73167.1"/>
    </source>
</evidence>
<feature type="transmembrane region" description="Helical" evidence="7">
    <location>
        <begin position="268"/>
        <end position="296"/>
    </location>
</feature>
<sequence length="584" mass="65241">MDEEVKTDKVDVKYLGRILKRIAPYKKLFLTALFLLIFSSVLSLLPPAIIRAVINEVIPMEEERTRTFLLYMAGLAGIGLLTALLPYFYRSVMGTVGHGIITDLRREIFSHLQELPFEYYDTRPAGKISIRVTEYINELADFFTSYLLDAIVSVLKIIVGTVLMLCISPLLTAVVYAALIPLTVCVLLVKSAVRKLFRTHRAKNSNRNAFIVESIMGEKVIKNYNRSDYNQKVYYDLQEDSFRTWMKIVRRNELNAPVSEFFWNASTLALYAVAFALMSAGDASIAGTVIAFLLYMGLCSEPLLQITAILQQLAQVSANLERIYETIDTPVSIADKQGAAVLHDIEGRVDFNDVTFGYEPGISVLEHFDLHVRPGEKIALVGPTGAGKTTVINLLTRFYDVGEGSVTVDGHNVKDVTLHSLRKEIGVLMQEPFLFRGSILDNIRYGTPEATDEACIEAARRIYADRVAARFPEGFFSQLGERGEGLSAGEKQLISFARIVLKNPRIIILDEATSAIDSETELLIQGALDTILAGKTAFIVAHRLSTIRKADRILYIAEKGIAEEGSHEELMARRGRYYALNMRK</sequence>
<dbReference type="GO" id="GO:0005524">
    <property type="term" value="F:ATP binding"/>
    <property type="evidence" value="ECO:0007669"/>
    <property type="project" value="UniProtKB-KW"/>
</dbReference>
<evidence type="ECO:0000256" key="1">
    <source>
        <dbReference type="ARBA" id="ARBA00004651"/>
    </source>
</evidence>
<keyword evidence="5 7" id="KW-1133">Transmembrane helix</keyword>
<keyword evidence="4 10" id="KW-0067">ATP-binding</keyword>
<keyword evidence="6 7" id="KW-0472">Membrane</keyword>
<dbReference type="InterPro" id="IPR027417">
    <property type="entry name" value="P-loop_NTPase"/>
</dbReference>
<dbReference type="FunFam" id="3.40.50.300:FF:000218">
    <property type="entry name" value="Multidrug ABC transporter ATP-binding protein"/>
    <property type="match status" value="1"/>
</dbReference>
<comment type="caution">
    <text evidence="10">The sequence shown here is derived from an EMBL/GenBank/DDBJ whole genome shotgun (WGS) entry which is preliminary data.</text>
</comment>
<dbReference type="InterPro" id="IPR003439">
    <property type="entry name" value="ABC_transporter-like_ATP-bd"/>
</dbReference>
<keyword evidence="3" id="KW-0547">Nucleotide-binding</keyword>
<dbReference type="PANTHER" id="PTHR43394">
    <property type="entry name" value="ATP-DEPENDENT PERMEASE MDL1, MITOCHONDRIAL"/>
    <property type="match status" value="1"/>
</dbReference>
<gene>
    <name evidence="10" type="ORF">H9964_06270</name>
</gene>
<evidence type="ECO:0000256" key="2">
    <source>
        <dbReference type="ARBA" id="ARBA00022692"/>
    </source>
</evidence>
<evidence type="ECO:0000313" key="11">
    <source>
        <dbReference type="Proteomes" id="UP000824102"/>
    </source>
</evidence>
<dbReference type="Gene3D" id="3.40.50.300">
    <property type="entry name" value="P-loop containing nucleotide triphosphate hydrolases"/>
    <property type="match status" value="1"/>
</dbReference>
<dbReference type="SUPFAM" id="SSF52540">
    <property type="entry name" value="P-loop containing nucleoside triphosphate hydrolases"/>
    <property type="match status" value="1"/>
</dbReference>